<accession>A0A5C6M5V2</accession>
<dbReference type="EMBL" id="SRHE01000243">
    <property type="protein sequence ID" value="TWW09545.1"/>
    <property type="molecule type" value="Genomic_DNA"/>
</dbReference>
<reference evidence="1 2" key="1">
    <citation type="submission" date="2019-08" db="EMBL/GenBank/DDBJ databases">
        <title>100 year-old enigma solved: identification of Planctomyces bekefii, the type genus and species of the phylum Planctomycetes.</title>
        <authorList>
            <person name="Svetlana D.N."/>
            <person name="Overmann J."/>
        </authorList>
    </citation>
    <scope>NUCLEOTIDE SEQUENCE [LARGE SCALE GENOMIC DNA]</scope>
    <source>
        <strain evidence="1">Phe10_nw2017</strain>
    </source>
</reference>
<evidence type="ECO:0000313" key="1">
    <source>
        <dbReference type="EMBL" id="TWW09545.1"/>
    </source>
</evidence>
<reference evidence="1 2" key="2">
    <citation type="submission" date="2019-08" db="EMBL/GenBank/DDBJ databases">
        <authorList>
            <person name="Henke P."/>
        </authorList>
    </citation>
    <scope>NUCLEOTIDE SEQUENCE [LARGE SCALE GENOMIC DNA]</scope>
    <source>
        <strain evidence="1">Phe10_nw2017</strain>
    </source>
</reference>
<name>A0A5C6M5V2_9PLAN</name>
<comment type="caution">
    <text evidence="1">The sequence shown here is derived from an EMBL/GenBank/DDBJ whole genome shotgun (WGS) entry which is preliminary data.</text>
</comment>
<sequence length="130" mass="14271">PEIPGVNLGHHDASHHGQDPAKLEQLALIEEAEMRVLGEFLDRLSETQEDGETLLNRTAVLYASNLGNSSSHDNSNLPVLLAGGRFRHQGHVACDVRNNVRMSNLFVRILRHLGQEADRFGASDGVISEI</sequence>
<keyword evidence="2" id="KW-1185">Reference proteome</keyword>
<evidence type="ECO:0008006" key="3">
    <source>
        <dbReference type="Google" id="ProtNLM"/>
    </source>
</evidence>
<evidence type="ECO:0000313" key="2">
    <source>
        <dbReference type="Proteomes" id="UP000321083"/>
    </source>
</evidence>
<feature type="non-terminal residue" evidence="1">
    <location>
        <position position="1"/>
    </location>
</feature>
<dbReference type="Proteomes" id="UP000321083">
    <property type="component" value="Unassembled WGS sequence"/>
</dbReference>
<dbReference type="AlphaFoldDB" id="A0A5C6M5V2"/>
<proteinExistence type="predicted"/>
<organism evidence="1 2">
    <name type="scientific">Planctomyces bekefii</name>
    <dbReference type="NCBI Taxonomy" id="1653850"/>
    <lineage>
        <taxon>Bacteria</taxon>
        <taxon>Pseudomonadati</taxon>
        <taxon>Planctomycetota</taxon>
        <taxon>Planctomycetia</taxon>
        <taxon>Planctomycetales</taxon>
        <taxon>Planctomycetaceae</taxon>
        <taxon>Planctomyces</taxon>
    </lineage>
</organism>
<gene>
    <name evidence="1" type="ORF">E3A20_13250</name>
</gene>
<protein>
    <recommendedName>
        <fullName evidence="3">DUF1552 domain-containing protein</fullName>
    </recommendedName>
</protein>